<dbReference type="SFLD" id="SFLDS00019">
    <property type="entry name" value="Glutathione_Transferase_(cytos"/>
    <property type="match status" value="1"/>
</dbReference>
<dbReference type="PANTHER" id="PTHR12281">
    <property type="entry name" value="RP42 RELATED"/>
    <property type="match status" value="1"/>
</dbReference>
<comment type="function">
    <text evidence="3">Neddylation of cullins play an essential role in the regulation of SCF-type complexes activity.</text>
</comment>
<dbReference type="EMBL" id="JADGJW010000468">
    <property type="protein sequence ID" value="KAJ3216627.1"/>
    <property type="molecule type" value="Genomic_DNA"/>
</dbReference>
<dbReference type="GO" id="GO:0004601">
    <property type="term" value="F:peroxidase activity"/>
    <property type="evidence" value="ECO:0007669"/>
    <property type="project" value="UniProtKB-ARBA"/>
</dbReference>
<dbReference type="FunFam" id="3.40.30.10:FF:000156">
    <property type="entry name" value="Glutathione S-transferase 1"/>
    <property type="match status" value="1"/>
</dbReference>
<gene>
    <name evidence="6" type="primary">DCUN1D1</name>
    <name evidence="6" type="ORF">HK099_005789</name>
</gene>
<dbReference type="InterPro" id="IPR005176">
    <property type="entry name" value="PONY_dom"/>
</dbReference>
<dbReference type="GO" id="GO:0031624">
    <property type="term" value="F:ubiquitin conjugating enzyme binding"/>
    <property type="evidence" value="ECO:0007669"/>
    <property type="project" value="TreeGrafter"/>
</dbReference>
<dbReference type="GO" id="GO:0005737">
    <property type="term" value="C:cytoplasm"/>
    <property type="evidence" value="ECO:0007669"/>
    <property type="project" value="UniProtKB-ARBA"/>
</dbReference>
<feature type="domain" description="GST N-terminal" evidence="4">
    <location>
        <begin position="8"/>
        <end position="90"/>
    </location>
</feature>
<dbReference type="InterPro" id="IPR042460">
    <property type="entry name" value="DCN1-like_PONY"/>
</dbReference>
<dbReference type="GO" id="GO:0097602">
    <property type="term" value="F:cullin family protein binding"/>
    <property type="evidence" value="ECO:0007669"/>
    <property type="project" value="TreeGrafter"/>
</dbReference>
<proteinExistence type="predicted"/>
<evidence type="ECO:0000256" key="2">
    <source>
        <dbReference type="ARBA" id="ARBA00047960"/>
    </source>
</evidence>
<dbReference type="PROSITE" id="PS51229">
    <property type="entry name" value="DCUN1"/>
    <property type="match status" value="1"/>
</dbReference>
<dbReference type="InterPro" id="IPR014764">
    <property type="entry name" value="DCN-prot"/>
</dbReference>
<dbReference type="FunFam" id="1.10.238.200:FF:000003">
    <property type="entry name" value="DCN1-like protein 3"/>
    <property type="match status" value="1"/>
</dbReference>
<dbReference type="GO" id="GO:0032182">
    <property type="term" value="F:ubiquitin-like protein binding"/>
    <property type="evidence" value="ECO:0007669"/>
    <property type="project" value="TreeGrafter"/>
</dbReference>
<feature type="domain" description="DCUN1" evidence="5">
    <location>
        <begin position="129"/>
        <end position="318"/>
    </location>
</feature>
<sequence length="321" mass="38133">MKMDSVPKTPLIIHHLNESRSQRIIWLLEELNINYEVKKYYRNPVSKLSPPEIYSIHPLGKFPIITDGDLVIAETGAIVEYLIENFDAESKFKPREKHERVLYNYYLHMFSDFNKNSKKKIVKKKSDDLNKTNISNIFLNYAEKSQDNKIISFEGLEKFCSDLGVNSSEPIAMVISHKLHSKNMGTLHLDGWIQGWEELGVDSIEKFKEKLTEFQEILINKDQFKEFYFFLFDFAKEEDSRNLNLEIAIALWEMLLPPFFKNLNLWIQYLKEEYQRPISRDPWMSLWDFIQQIDSDFSNFDENQSWPTVIDGFVEFARERI</sequence>
<comment type="catalytic activity">
    <reaction evidence="2">
        <text>RX + glutathione = an S-substituted glutathione + a halide anion + H(+)</text>
        <dbReference type="Rhea" id="RHEA:16437"/>
        <dbReference type="ChEBI" id="CHEBI:15378"/>
        <dbReference type="ChEBI" id="CHEBI:16042"/>
        <dbReference type="ChEBI" id="CHEBI:17792"/>
        <dbReference type="ChEBI" id="CHEBI:57925"/>
        <dbReference type="ChEBI" id="CHEBI:90779"/>
        <dbReference type="EC" id="2.5.1.18"/>
    </reaction>
</comment>
<evidence type="ECO:0000313" key="7">
    <source>
        <dbReference type="Proteomes" id="UP001211065"/>
    </source>
</evidence>
<dbReference type="Proteomes" id="UP001211065">
    <property type="component" value="Unassembled WGS sequence"/>
</dbReference>
<dbReference type="Gene3D" id="3.40.30.10">
    <property type="entry name" value="Glutaredoxin"/>
    <property type="match status" value="1"/>
</dbReference>
<evidence type="ECO:0000259" key="5">
    <source>
        <dbReference type="PROSITE" id="PS51229"/>
    </source>
</evidence>
<dbReference type="GO" id="GO:0000151">
    <property type="term" value="C:ubiquitin ligase complex"/>
    <property type="evidence" value="ECO:0007669"/>
    <property type="project" value="TreeGrafter"/>
</dbReference>
<dbReference type="Gene3D" id="1.10.238.10">
    <property type="entry name" value="EF-hand"/>
    <property type="match status" value="1"/>
</dbReference>
<dbReference type="GO" id="GO:0005886">
    <property type="term" value="C:plasma membrane"/>
    <property type="evidence" value="ECO:0007669"/>
    <property type="project" value="UniProtKB-ARBA"/>
</dbReference>
<organism evidence="6 7">
    <name type="scientific">Clydaea vesicula</name>
    <dbReference type="NCBI Taxonomy" id="447962"/>
    <lineage>
        <taxon>Eukaryota</taxon>
        <taxon>Fungi</taxon>
        <taxon>Fungi incertae sedis</taxon>
        <taxon>Chytridiomycota</taxon>
        <taxon>Chytridiomycota incertae sedis</taxon>
        <taxon>Chytridiomycetes</taxon>
        <taxon>Lobulomycetales</taxon>
        <taxon>Lobulomycetaceae</taxon>
        <taxon>Clydaea</taxon>
    </lineage>
</organism>
<evidence type="ECO:0000256" key="3">
    <source>
        <dbReference type="RuleBase" id="RU410713"/>
    </source>
</evidence>
<dbReference type="InterPro" id="IPR040079">
    <property type="entry name" value="Glutathione_S-Trfase"/>
</dbReference>
<dbReference type="AlphaFoldDB" id="A0AAD5TYS3"/>
<dbReference type="PANTHER" id="PTHR12281:SF31">
    <property type="entry name" value="DCN1-LIKE PROTEIN 3"/>
    <property type="match status" value="1"/>
</dbReference>
<dbReference type="SUPFAM" id="SSF52833">
    <property type="entry name" value="Thioredoxin-like"/>
    <property type="match status" value="1"/>
</dbReference>
<dbReference type="CDD" id="cd03046">
    <property type="entry name" value="GST_N_GTT1_like"/>
    <property type="match status" value="1"/>
</dbReference>
<evidence type="ECO:0000313" key="6">
    <source>
        <dbReference type="EMBL" id="KAJ3216627.1"/>
    </source>
</evidence>
<dbReference type="GO" id="GO:0004364">
    <property type="term" value="F:glutathione transferase activity"/>
    <property type="evidence" value="ECO:0007669"/>
    <property type="project" value="UniProtKB-EC"/>
</dbReference>
<keyword evidence="1" id="KW-0808">Transferase</keyword>
<comment type="caution">
    <text evidence="6">The sequence shown here is derived from an EMBL/GenBank/DDBJ whole genome shotgun (WGS) entry which is preliminary data.</text>
</comment>
<dbReference type="Pfam" id="PF03556">
    <property type="entry name" value="Cullin_binding"/>
    <property type="match status" value="1"/>
</dbReference>
<reference evidence="6" key="1">
    <citation type="submission" date="2020-05" db="EMBL/GenBank/DDBJ databases">
        <title>Phylogenomic resolution of chytrid fungi.</title>
        <authorList>
            <person name="Stajich J.E."/>
            <person name="Amses K."/>
            <person name="Simmons R."/>
            <person name="Seto K."/>
            <person name="Myers J."/>
            <person name="Bonds A."/>
            <person name="Quandt C.A."/>
            <person name="Barry K."/>
            <person name="Liu P."/>
            <person name="Grigoriev I."/>
            <person name="Longcore J.E."/>
            <person name="James T.Y."/>
        </authorList>
    </citation>
    <scope>NUCLEOTIDE SEQUENCE</scope>
    <source>
        <strain evidence="6">JEL0476</strain>
    </source>
</reference>
<dbReference type="GO" id="GO:0045116">
    <property type="term" value="P:protein neddylation"/>
    <property type="evidence" value="ECO:0007669"/>
    <property type="project" value="TreeGrafter"/>
</dbReference>
<evidence type="ECO:0000259" key="4">
    <source>
        <dbReference type="PROSITE" id="PS50404"/>
    </source>
</evidence>
<dbReference type="InterPro" id="IPR036249">
    <property type="entry name" value="Thioredoxin-like_sf"/>
</dbReference>
<dbReference type="Pfam" id="PF02798">
    <property type="entry name" value="GST_N"/>
    <property type="match status" value="1"/>
</dbReference>
<dbReference type="InterPro" id="IPR004045">
    <property type="entry name" value="Glutathione_S-Trfase_N"/>
</dbReference>
<dbReference type="PROSITE" id="PS50404">
    <property type="entry name" value="GST_NTER"/>
    <property type="match status" value="1"/>
</dbReference>
<name>A0AAD5TYS3_9FUNG</name>
<keyword evidence="7" id="KW-1185">Reference proteome</keyword>
<protein>
    <recommendedName>
        <fullName evidence="3">Defective in cullin neddylation protein</fullName>
    </recommendedName>
</protein>
<accession>A0AAD5TYS3</accession>
<dbReference type="Gene3D" id="1.10.238.200">
    <property type="entry name" value="Cullin, PONY binding domain"/>
    <property type="match status" value="1"/>
</dbReference>
<evidence type="ECO:0000256" key="1">
    <source>
        <dbReference type="ARBA" id="ARBA00022679"/>
    </source>
</evidence>